<sequence length="111" mass="12157">MFPAVMVSELQGLKVGFGYRPLLLSLGYLNCLSLALHVWDRARWGSLARARLDTTLCSLRSLCLCLRLQLSSSSLAFVLCSRTLLLRETRPPAAQVWGGTSRGRMGGSEDG</sequence>
<evidence type="ECO:0000313" key="1">
    <source>
        <dbReference type="EMBL" id="KAG5855643.1"/>
    </source>
</evidence>
<dbReference type="AlphaFoldDB" id="A0A9D3S5M5"/>
<accession>A0A9D3S5M5</accession>
<feature type="non-terminal residue" evidence="1">
    <location>
        <position position="1"/>
    </location>
</feature>
<proteinExistence type="predicted"/>
<gene>
    <name evidence="1" type="ORF">ANANG_G00051280</name>
</gene>
<reference evidence="1" key="1">
    <citation type="submission" date="2021-01" db="EMBL/GenBank/DDBJ databases">
        <title>A chromosome-scale assembly of European eel, Anguilla anguilla.</title>
        <authorList>
            <person name="Henkel C."/>
            <person name="Jong-Raadsen S.A."/>
            <person name="Dufour S."/>
            <person name="Weltzien F.-A."/>
            <person name="Palstra A.P."/>
            <person name="Pelster B."/>
            <person name="Spaink H.P."/>
            <person name="Van Den Thillart G.E."/>
            <person name="Jansen H."/>
            <person name="Zahm M."/>
            <person name="Klopp C."/>
            <person name="Cedric C."/>
            <person name="Louis A."/>
            <person name="Berthelot C."/>
            <person name="Parey E."/>
            <person name="Roest Crollius H."/>
            <person name="Montfort J."/>
            <person name="Robinson-Rechavi M."/>
            <person name="Bucao C."/>
            <person name="Bouchez O."/>
            <person name="Gislard M."/>
            <person name="Lluch J."/>
            <person name="Milhes M."/>
            <person name="Lampietro C."/>
            <person name="Lopez Roques C."/>
            <person name="Donnadieu C."/>
            <person name="Braasch I."/>
            <person name="Desvignes T."/>
            <person name="Postlethwait J."/>
            <person name="Bobe J."/>
            <person name="Guiguen Y."/>
            <person name="Dirks R."/>
        </authorList>
    </citation>
    <scope>NUCLEOTIDE SEQUENCE</scope>
    <source>
        <strain evidence="1">Tag_6206</strain>
        <tissue evidence="1">Liver</tissue>
    </source>
</reference>
<dbReference type="Proteomes" id="UP001044222">
    <property type="component" value="Unassembled WGS sequence"/>
</dbReference>
<dbReference type="EMBL" id="JAFIRN010000002">
    <property type="protein sequence ID" value="KAG5855643.1"/>
    <property type="molecule type" value="Genomic_DNA"/>
</dbReference>
<comment type="caution">
    <text evidence="1">The sequence shown here is derived from an EMBL/GenBank/DDBJ whole genome shotgun (WGS) entry which is preliminary data.</text>
</comment>
<name>A0A9D3S5M5_ANGAN</name>
<evidence type="ECO:0000313" key="2">
    <source>
        <dbReference type="Proteomes" id="UP001044222"/>
    </source>
</evidence>
<organism evidence="1 2">
    <name type="scientific">Anguilla anguilla</name>
    <name type="common">European freshwater eel</name>
    <name type="synonym">Muraena anguilla</name>
    <dbReference type="NCBI Taxonomy" id="7936"/>
    <lineage>
        <taxon>Eukaryota</taxon>
        <taxon>Metazoa</taxon>
        <taxon>Chordata</taxon>
        <taxon>Craniata</taxon>
        <taxon>Vertebrata</taxon>
        <taxon>Euteleostomi</taxon>
        <taxon>Actinopterygii</taxon>
        <taxon>Neopterygii</taxon>
        <taxon>Teleostei</taxon>
        <taxon>Anguilliformes</taxon>
        <taxon>Anguillidae</taxon>
        <taxon>Anguilla</taxon>
    </lineage>
</organism>
<protein>
    <submittedName>
        <fullName evidence="1">Uncharacterized protein</fullName>
    </submittedName>
</protein>
<keyword evidence="2" id="KW-1185">Reference proteome</keyword>